<dbReference type="GO" id="GO:0033314">
    <property type="term" value="P:mitotic DNA replication checkpoint signaling"/>
    <property type="evidence" value="ECO:0007669"/>
    <property type="project" value="TreeGrafter"/>
</dbReference>
<feature type="compositionally biased region" description="Basic residues" evidence="8">
    <location>
        <begin position="361"/>
        <end position="371"/>
    </location>
</feature>
<dbReference type="KEGG" id="bpg:Bathy03g00080"/>
<evidence type="ECO:0000256" key="2">
    <source>
        <dbReference type="ARBA" id="ARBA00006168"/>
    </source>
</evidence>
<evidence type="ECO:0000256" key="8">
    <source>
        <dbReference type="SAM" id="MobiDB-lite"/>
    </source>
</evidence>
<organism evidence="9 10">
    <name type="scientific">Bathycoccus prasinos</name>
    <dbReference type="NCBI Taxonomy" id="41875"/>
    <lineage>
        <taxon>Eukaryota</taxon>
        <taxon>Viridiplantae</taxon>
        <taxon>Chlorophyta</taxon>
        <taxon>Mamiellophyceae</taxon>
        <taxon>Mamiellales</taxon>
        <taxon>Bathycoccaceae</taxon>
        <taxon>Bathycoccus</taxon>
    </lineage>
</organism>
<dbReference type="AlphaFoldDB" id="K8F2S3"/>
<dbReference type="Gene3D" id="3.40.50.300">
    <property type="entry name" value="P-loop containing nucleotide triphosphate hydrolases"/>
    <property type="match status" value="1"/>
</dbReference>
<accession>K8F2S3</accession>
<keyword evidence="3" id="KW-0547">Nucleotide-binding</keyword>
<sequence>MPGGRRLDLRKSTLVANLKKEKQQQQRIQPKTMETSKNSKPITQTTSWPEKYHPRSCTEVVVPKKKAEVMIDFLEKQSSKTSKRPAVLFLVGPSGCGKASTFVTLAKEKCFSVLEWKPPAPSIYNENVSTTNENRFDGGDAYTSKIEDFVNFLNRSTKYNAIVSNVIGGGNKRSRGTVILIRDVPTVAQGDERGRSKFVASIEGLVSSSAKNRIPVVFSSSSDVGEGDFVSFGNESKSDGLKFVRRIIHEKLERMGAQNRQNLSEYLVEIKLNPCTKKSLEDAAKRVINLEFSSEMTKNGSFLESLPDEDDDFDGLSSIKSGMLENVENLVLECNGDVRSLMFSLQLLYARIVGDMYAKRKKNEKKNTKKRNREEARIDNADGDKERKKESSISLFHALGKFLYAKRKPSDDALESEVEITLNRARVDAAPKTVIDFLFENTPDFIDNRKIDALSQFLKHVSDADVFSCGSQRWKYGDGDQSQSLMLDRLASSVAARGCVSVQSRPPESSWRPLRAPSASRKAKEVEDSSRRLRELIWAPKLRHNKFRSRQSYYEGSFEAFVATNLPFKKIIEEGYRRNEDRIISDSLFTREDIDEMDNSLEDVEEEDIIEDVD</sequence>
<dbReference type="OrthoDB" id="552695at2759"/>
<comment type="subcellular location">
    <subcellularLocation>
        <location evidence="1">Nucleus</location>
    </subcellularLocation>
</comment>
<keyword evidence="5" id="KW-0067">ATP-binding</keyword>
<dbReference type="STRING" id="41875.K8F2S3"/>
<dbReference type="SUPFAM" id="SSF52540">
    <property type="entry name" value="P-loop containing nucleoside triphosphate hydrolases"/>
    <property type="match status" value="1"/>
</dbReference>
<name>K8F2S3_9CHLO</name>
<keyword evidence="6" id="KW-0539">Nucleus</keyword>
<dbReference type="PANTHER" id="PTHR12172:SF0">
    <property type="entry name" value="CELL CYCLE CHECKPOINT PROTEIN RAD17"/>
    <property type="match status" value="1"/>
</dbReference>
<feature type="region of interest" description="Disordered" evidence="8">
    <location>
        <begin position="18"/>
        <end position="49"/>
    </location>
</feature>
<keyword evidence="7" id="KW-0131">Cell cycle</keyword>
<keyword evidence="10" id="KW-1185">Reference proteome</keyword>
<dbReference type="eggNOG" id="KOG1970">
    <property type="taxonomic scope" value="Eukaryota"/>
</dbReference>
<dbReference type="InterPro" id="IPR004582">
    <property type="entry name" value="Checkpoint_prot_Rad17_Rad24"/>
</dbReference>
<reference evidence="9 10" key="1">
    <citation type="submission" date="2011-10" db="EMBL/GenBank/DDBJ databases">
        <authorList>
            <person name="Genoscope - CEA"/>
        </authorList>
    </citation>
    <scope>NUCLEOTIDE SEQUENCE [LARGE SCALE GENOMIC DNA]</scope>
    <source>
        <strain evidence="9 10">RCC 1105</strain>
    </source>
</reference>
<evidence type="ECO:0000313" key="9">
    <source>
        <dbReference type="EMBL" id="CCO15833.1"/>
    </source>
</evidence>
<dbReference type="GO" id="GO:0005634">
    <property type="term" value="C:nucleus"/>
    <property type="evidence" value="ECO:0007669"/>
    <property type="project" value="UniProtKB-SubCell"/>
</dbReference>
<proteinExistence type="inferred from homology"/>
<dbReference type="GO" id="GO:0003682">
    <property type="term" value="F:chromatin binding"/>
    <property type="evidence" value="ECO:0007669"/>
    <property type="project" value="TreeGrafter"/>
</dbReference>
<evidence type="ECO:0000256" key="1">
    <source>
        <dbReference type="ARBA" id="ARBA00004123"/>
    </source>
</evidence>
<protein>
    <submittedName>
        <fullName evidence="9">Cell cycle checkpoint protein RAD17</fullName>
    </submittedName>
</protein>
<dbReference type="EMBL" id="FO082276">
    <property type="protein sequence ID" value="CCO15833.1"/>
    <property type="molecule type" value="Genomic_DNA"/>
</dbReference>
<dbReference type="Proteomes" id="UP000198341">
    <property type="component" value="Chromosome 3"/>
</dbReference>
<dbReference type="GO" id="GO:0005524">
    <property type="term" value="F:ATP binding"/>
    <property type="evidence" value="ECO:0007669"/>
    <property type="project" value="UniProtKB-KW"/>
</dbReference>
<feature type="compositionally biased region" description="Basic and acidic residues" evidence="8">
    <location>
        <begin position="372"/>
        <end position="385"/>
    </location>
</feature>
<dbReference type="GO" id="GO:0003689">
    <property type="term" value="F:DNA clamp loader activity"/>
    <property type="evidence" value="ECO:0007669"/>
    <property type="project" value="TreeGrafter"/>
</dbReference>
<keyword evidence="4" id="KW-0227">DNA damage</keyword>
<evidence type="ECO:0000256" key="7">
    <source>
        <dbReference type="ARBA" id="ARBA00023306"/>
    </source>
</evidence>
<feature type="region of interest" description="Disordered" evidence="8">
    <location>
        <begin position="503"/>
        <end position="526"/>
    </location>
</feature>
<evidence type="ECO:0000256" key="3">
    <source>
        <dbReference type="ARBA" id="ARBA00022741"/>
    </source>
</evidence>
<feature type="compositionally biased region" description="Polar residues" evidence="8">
    <location>
        <begin position="25"/>
        <end position="48"/>
    </location>
</feature>
<evidence type="ECO:0000256" key="4">
    <source>
        <dbReference type="ARBA" id="ARBA00022763"/>
    </source>
</evidence>
<dbReference type="GeneID" id="19016546"/>
<dbReference type="RefSeq" id="XP_007514396.1">
    <property type="nucleotide sequence ID" value="XM_007514334.1"/>
</dbReference>
<dbReference type="Pfam" id="PF03215">
    <property type="entry name" value="Rad17"/>
    <property type="match status" value="1"/>
</dbReference>
<evidence type="ECO:0000256" key="5">
    <source>
        <dbReference type="ARBA" id="ARBA00022840"/>
    </source>
</evidence>
<evidence type="ECO:0000313" key="10">
    <source>
        <dbReference type="Proteomes" id="UP000198341"/>
    </source>
</evidence>
<gene>
    <name evidence="9" type="ORF">Bathy03g00080</name>
</gene>
<dbReference type="InterPro" id="IPR027417">
    <property type="entry name" value="P-loop_NTPase"/>
</dbReference>
<feature type="region of interest" description="Disordered" evidence="8">
    <location>
        <begin position="361"/>
        <end position="385"/>
    </location>
</feature>
<evidence type="ECO:0000256" key="6">
    <source>
        <dbReference type="ARBA" id="ARBA00023242"/>
    </source>
</evidence>
<dbReference type="PANTHER" id="PTHR12172">
    <property type="entry name" value="CELL CYCLE CHECKPOINT PROTEIN RAD17"/>
    <property type="match status" value="1"/>
</dbReference>
<dbReference type="GO" id="GO:0000077">
    <property type="term" value="P:DNA damage checkpoint signaling"/>
    <property type="evidence" value="ECO:0007669"/>
    <property type="project" value="TreeGrafter"/>
</dbReference>
<dbReference type="GO" id="GO:0006281">
    <property type="term" value="P:DNA repair"/>
    <property type="evidence" value="ECO:0007669"/>
    <property type="project" value="InterPro"/>
</dbReference>
<comment type="similarity">
    <text evidence="2">Belongs to the rad17/RAD24 family.</text>
</comment>